<dbReference type="SUPFAM" id="SSF54427">
    <property type="entry name" value="NTF2-like"/>
    <property type="match status" value="1"/>
</dbReference>
<comment type="caution">
    <text evidence="3">The sequence shown here is derived from an EMBL/GenBank/DDBJ whole genome shotgun (WGS) entry which is preliminary data.</text>
</comment>
<feature type="signal peptide" evidence="1">
    <location>
        <begin position="1"/>
        <end position="24"/>
    </location>
</feature>
<evidence type="ECO:0000256" key="1">
    <source>
        <dbReference type="SAM" id="SignalP"/>
    </source>
</evidence>
<dbReference type="RefSeq" id="WP_109645272.1">
    <property type="nucleotide sequence ID" value="NZ_QGGB01000003.1"/>
</dbReference>
<accession>A0A316TXU0</accession>
<evidence type="ECO:0000313" key="4">
    <source>
        <dbReference type="Proteomes" id="UP000245533"/>
    </source>
</evidence>
<name>A0A316TXU0_9BACT</name>
<dbReference type="EMBL" id="QGGB01000003">
    <property type="protein sequence ID" value="PWN07504.1"/>
    <property type="molecule type" value="Genomic_DNA"/>
</dbReference>
<dbReference type="Proteomes" id="UP000245533">
    <property type="component" value="Unassembled WGS sequence"/>
</dbReference>
<keyword evidence="4" id="KW-1185">Reference proteome</keyword>
<dbReference type="NCBIfam" id="TIGR02246">
    <property type="entry name" value="SgcJ/EcaC family oxidoreductase"/>
    <property type="match status" value="1"/>
</dbReference>
<keyword evidence="1" id="KW-0732">Signal</keyword>
<dbReference type="InterPro" id="IPR032710">
    <property type="entry name" value="NTF2-like_dom_sf"/>
</dbReference>
<dbReference type="AlphaFoldDB" id="A0A316TXU0"/>
<dbReference type="OrthoDB" id="1524585at2"/>
<gene>
    <name evidence="3" type="ORF">DDZ15_04375</name>
</gene>
<feature type="domain" description="DUF4440" evidence="2">
    <location>
        <begin position="40"/>
        <end position="151"/>
    </location>
</feature>
<evidence type="ECO:0000259" key="2">
    <source>
        <dbReference type="Pfam" id="PF14534"/>
    </source>
</evidence>
<dbReference type="PROSITE" id="PS51257">
    <property type="entry name" value="PROKAR_LIPOPROTEIN"/>
    <property type="match status" value="1"/>
</dbReference>
<sequence>MIYTFKYTLPFVLVSLILFGGCTGSNPDTETDADSIPAAIESNWQQFVDAWESEDAAACAALFKENALHVPNGLPVNEGRESIAAFYSMLFDSNQSSRYSHQTESISFSDNLAVEYATFSVNWIDNEGEEWTYLSRALIQWKKDESGNWLIENFFYNQPES</sequence>
<proteinExistence type="predicted"/>
<dbReference type="InterPro" id="IPR027843">
    <property type="entry name" value="DUF4440"/>
</dbReference>
<evidence type="ECO:0000313" key="3">
    <source>
        <dbReference type="EMBL" id="PWN07504.1"/>
    </source>
</evidence>
<reference evidence="3 4" key="1">
    <citation type="submission" date="2018-05" db="EMBL/GenBank/DDBJ databases">
        <title>Rhodohalobacter halophilus gen. nov., sp. nov., a moderately halophilic member of the family Balneolaceae.</title>
        <authorList>
            <person name="Liu Z.-W."/>
        </authorList>
    </citation>
    <scope>NUCLEOTIDE SEQUENCE [LARGE SCALE GENOMIC DNA]</scope>
    <source>
        <strain evidence="3 4">8A47</strain>
    </source>
</reference>
<dbReference type="Gene3D" id="3.10.450.50">
    <property type="match status" value="1"/>
</dbReference>
<feature type="chain" id="PRO_5016281171" description="DUF4440 domain-containing protein" evidence="1">
    <location>
        <begin position="25"/>
        <end position="161"/>
    </location>
</feature>
<protein>
    <recommendedName>
        <fullName evidence="2">DUF4440 domain-containing protein</fullName>
    </recommendedName>
</protein>
<organism evidence="3 4">
    <name type="scientific">Rhodohalobacter mucosus</name>
    <dbReference type="NCBI Taxonomy" id="2079485"/>
    <lineage>
        <taxon>Bacteria</taxon>
        <taxon>Pseudomonadati</taxon>
        <taxon>Balneolota</taxon>
        <taxon>Balneolia</taxon>
        <taxon>Balneolales</taxon>
        <taxon>Balneolaceae</taxon>
        <taxon>Rhodohalobacter</taxon>
    </lineage>
</organism>
<dbReference type="Pfam" id="PF14534">
    <property type="entry name" value="DUF4440"/>
    <property type="match status" value="1"/>
</dbReference>
<dbReference type="InterPro" id="IPR011944">
    <property type="entry name" value="Steroid_delta5-4_isomerase"/>
</dbReference>